<gene>
    <name evidence="2" type="ORF">ERS852423_00099</name>
</gene>
<organism evidence="2 3">
    <name type="scientific">Dorea longicatena</name>
    <dbReference type="NCBI Taxonomy" id="88431"/>
    <lineage>
        <taxon>Bacteria</taxon>
        <taxon>Bacillati</taxon>
        <taxon>Bacillota</taxon>
        <taxon>Clostridia</taxon>
        <taxon>Lachnospirales</taxon>
        <taxon>Lachnospiraceae</taxon>
        <taxon>Dorea</taxon>
    </lineage>
</organism>
<proteinExistence type="predicted"/>
<protein>
    <submittedName>
        <fullName evidence="2">Uncharacterized protein</fullName>
    </submittedName>
</protein>
<dbReference type="RefSeq" id="WP_029730653.1">
    <property type="nucleotide sequence ID" value="NZ_CABIWY010000001.1"/>
</dbReference>
<dbReference type="EMBL" id="CYYY01000001">
    <property type="protein sequence ID" value="CUN35392.1"/>
    <property type="molecule type" value="Genomic_DNA"/>
</dbReference>
<dbReference type="AlphaFoldDB" id="A0A173W7E7"/>
<evidence type="ECO:0000256" key="1">
    <source>
        <dbReference type="SAM" id="MobiDB-lite"/>
    </source>
</evidence>
<evidence type="ECO:0000313" key="3">
    <source>
        <dbReference type="Proteomes" id="UP000095439"/>
    </source>
</evidence>
<dbReference type="Proteomes" id="UP000095439">
    <property type="component" value="Unassembled WGS sequence"/>
</dbReference>
<accession>A0A173W7E7</accession>
<reference evidence="2 3" key="1">
    <citation type="submission" date="2015-09" db="EMBL/GenBank/DDBJ databases">
        <authorList>
            <consortium name="Pathogen Informatics"/>
        </authorList>
    </citation>
    <scope>NUCLEOTIDE SEQUENCE [LARGE SCALE GENOMIC DNA]</scope>
    <source>
        <strain evidence="2 3">2789STDY5608866</strain>
    </source>
</reference>
<sequence>MTDTPVNTWELAQNIPEDMSKPQNPLPVTITPGKDGQSDLIEDMDFSFDGYQVVRGEFFAHTFEPSFTFNNYKVSVNMACIKKLPSVEYVQILVNPEEKKLAVRPCREEEKDSFRWCSAGKKKNPKQITCRIFFAKVISLMNWNPNYRYKLLGKLIRSGDEVLFIFDLTTPEIFMRTSKEGEKPRVSRTASYPSEWQNQFGVPVEEHQNALQINIFDGYAVFDVHEKKKTQSPIPEQIPVPNESEVLDDESRKSISTHPEY</sequence>
<feature type="compositionally biased region" description="Basic and acidic residues" evidence="1">
    <location>
        <begin position="249"/>
        <end position="261"/>
    </location>
</feature>
<evidence type="ECO:0000313" key="2">
    <source>
        <dbReference type="EMBL" id="CUN35392.1"/>
    </source>
</evidence>
<feature type="region of interest" description="Disordered" evidence="1">
    <location>
        <begin position="230"/>
        <end position="261"/>
    </location>
</feature>
<name>A0A173W7E7_9FIRM</name>